<dbReference type="Pfam" id="PF01895">
    <property type="entry name" value="PhoU"/>
    <property type="match status" value="2"/>
</dbReference>
<feature type="domain" description="PhoU" evidence="8">
    <location>
        <begin position="20"/>
        <end position="101"/>
    </location>
</feature>
<dbReference type="GO" id="GO:0005737">
    <property type="term" value="C:cytoplasm"/>
    <property type="evidence" value="ECO:0007669"/>
    <property type="project" value="UniProtKB-SubCell"/>
</dbReference>
<feature type="domain" description="PhoU" evidence="8">
    <location>
        <begin position="119"/>
        <end position="216"/>
    </location>
</feature>
<dbReference type="InterPro" id="IPR026022">
    <property type="entry name" value="PhoU_dom"/>
</dbReference>
<dbReference type="AlphaFoldDB" id="A0ABD5P986"/>
<organism evidence="9 10">
    <name type="scientific">Halobium salinum</name>
    <dbReference type="NCBI Taxonomy" id="1364940"/>
    <lineage>
        <taxon>Archaea</taxon>
        <taxon>Methanobacteriati</taxon>
        <taxon>Methanobacteriota</taxon>
        <taxon>Stenosarchaea group</taxon>
        <taxon>Halobacteria</taxon>
        <taxon>Halobacteriales</taxon>
        <taxon>Haloferacaceae</taxon>
        <taxon>Halobium</taxon>
    </lineage>
</organism>
<dbReference type="GO" id="GO:0006817">
    <property type="term" value="P:phosphate ion transport"/>
    <property type="evidence" value="ECO:0007669"/>
    <property type="project" value="UniProtKB-KW"/>
</dbReference>
<name>A0ABD5P986_9EURY</name>
<keyword evidence="10" id="KW-1185">Reference proteome</keyword>
<gene>
    <name evidence="9" type="primary">phoU</name>
    <name evidence="9" type="ORF">ACFO0N_05130</name>
</gene>
<evidence type="ECO:0000313" key="9">
    <source>
        <dbReference type="EMBL" id="MFC4357331.1"/>
    </source>
</evidence>
<evidence type="ECO:0000256" key="3">
    <source>
        <dbReference type="ARBA" id="ARBA00011738"/>
    </source>
</evidence>
<dbReference type="InterPro" id="IPR038078">
    <property type="entry name" value="PhoU-like_sf"/>
</dbReference>
<proteinExistence type="inferred from homology"/>
<sequence length="229" mass="25668">MPRNDYQKKLSELRDDVLYMSEVVAERLRMGLDALEQKDEELADQVIQGDGEINRMYLDLEQDCVDLLALQQPVAGDLRFIAASFKIITDLERIADLATNLGGYAIEAEKDVFPDVDVQRLGEYTLDMLDGAMHAYSEEVPDECRAVAEADEDLDAMCGAASETVVRDLIETDEFDAGAETSDGEMETLMQDVSRLLLTIRDLERVGDHAVNIAARTLYMIESDDELIY</sequence>
<evidence type="ECO:0000313" key="10">
    <source>
        <dbReference type="Proteomes" id="UP001595921"/>
    </source>
</evidence>
<evidence type="ECO:0000256" key="4">
    <source>
        <dbReference type="ARBA" id="ARBA00022448"/>
    </source>
</evidence>
<dbReference type="FunFam" id="1.20.58.220:FF:000004">
    <property type="entry name" value="Phosphate-specific transport system accessory protein PhoU"/>
    <property type="match status" value="1"/>
</dbReference>
<dbReference type="Proteomes" id="UP001595921">
    <property type="component" value="Unassembled WGS sequence"/>
</dbReference>
<reference evidence="9 10" key="1">
    <citation type="journal article" date="2019" name="Int. J. Syst. Evol. Microbiol.">
        <title>The Global Catalogue of Microorganisms (GCM) 10K type strain sequencing project: providing services to taxonomists for standard genome sequencing and annotation.</title>
        <authorList>
            <consortium name="The Broad Institute Genomics Platform"/>
            <consortium name="The Broad Institute Genome Sequencing Center for Infectious Disease"/>
            <person name="Wu L."/>
            <person name="Ma J."/>
        </authorList>
    </citation>
    <scope>NUCLEOTIDE SEQUENCE [LARGE SCALE GENOMIC DNA]</scope>
    <source>
        <strain evidence="9 10">CGMCC 1.12553</strain>
    </source>
</reference>
<dbReference type="InterPro" id="IPR028366">
    <property type="entry name" value="PhoU"/>
</dbReference>
<keyword evidence="5 7" id="KW-0963">Cytoplasm</keyword>
<comment type="function">
    <text evidence="7">Plays a role in the regulation of phosphate uptake.</text>
</comment>
<comment type="similarity">
    <text evidence="2 7">Belongs to the PhoU family.</text>
</comment>
<dbReference type="PIRSF" id="PIRSF003107">
    <property type="entry name" value="PhoU"/>
    <property type="match status" value="1"/>
</dbReference>
<evidence type="ECO:0000256" key="6">
    <source>
        <dbReference type="ARBA" id="ARBA00022592"/>
    </source>
</evidence>
<comment type="subcellular location">
    <subcellularLocation>
        <location evidence="1 7">Cytoplasm</location>
    </subcellularLocation>
</comment>
<evidence type="ECO:0000256" key="1">
    <source>
        <dbReference type="ARBA" id="ARBA00004496"/>
    </source>
</evidence>
<comment type="subunit">
    <text evidence="3 7">Homodimer.</text>
</comment>
<accession>A0ABD5P986</accession>
<keyword evidence="6 7" id="KW-0592">Phosphate transport</keyword>
<dbReference type="EMBL" id="JBHSDS010000003">
    <property type="protein sequence ID" value="MFC4357331.1"/>
    <property type="molecule type" value="Genomic_DNA"/>
</dbReference>
<evidence type="ECO:0000256" key="7">
    <source>
        <dbReference type="PIRNR" id="PIRNR003107"/>
    </source>
</evidence>
<evidence type="ECO:0000259" key="8">
    <source>
        <dbReference type="Pfam" id="PF01895"/>
    </source>
</evidence>
<evidence type="ECO:0000256" key="5">
    <source>
        <dbReference type="ARBA" id="ARBA00022490"/>
    </source>
</evidence>
<protein>
    <recommendedName>
        <fullName evidence="7">Phosphate-specific transport system accessory protein PhoU</fullName>
    </recommendedName>
</protein>
<dbReference type="NCBIfam" id="TIGR02135">
    <property type="entry name" value="phoU_full"/>
    <property type="match status" value="1"/>
</dbReference>
<dbReference type="PANTHER" id="PTHR42930">
    <property type="entry name" value="PHOSPHATE-SPECIFIC TRANSPORT SYSTEM ACCESSORY PROTEIN PHOU"/>
    <property type="match status" value="1"/>
</dbReference>
<dbReference type="SUPFAM" id="SSF109755">
    <property type="entry name" value="PhoU-like"/>
    <property type="match status" value="1"/>
</dbReference>
<dbReference type="RefSeq" id="WP_267622370.1">
    <property type="nucleotide sequence ID" value="NZ_JAODIW010000006.1"/>
</dbReference>
<dbReference type="Gene3D" id="1.20.58.220">
    <property type="entry name" value="Phosphate transport system protein phou homolog 2, domain 2"/>
    <property type="match status" value="1"/>
</dbReference>
<evidence type="ECO:0000256" key="2">
    <source>
        <dbReference type="ARBA" id="ARBA00008107"/>
    </source>
</evidence>
<comment type="caution">
    <text evidence="9">The sequence shown here is derived from an EMBL/GenBank/DDBJ whole genome shotgun (WGS) entry which is preliminary data.</text>
</comment>
<dbReference type="PANTHER" id="PTHR42930:SF3">
    <property type="entry name" value="PHOSPHATE-SPECIFIC TRANSPORT SYSTEM ACCESSORY PROTEIN PHOU"/>
    <property type="match status" value="1"/>
</dbReference>
<keyword evidence="4 7" id="KW-0813">Transport</keyword>